<dbReference type="RefSeq" id="WP_004873103.1">
    <property type="nucleotide sequence ID" value="NZ_CP005986.1"/>
</dbReference>
<sequence length="241" mass="26397">MASVLDISAARSRFEQFAQPLLVKFAESRIATGEQVTPPQLVDALRQLFLVLERDVANWDPSLPEDEPERIGDLTIGLLLDLATWADRLGERPAKAAMEIVSVAVAAWLVQNGQPIHTLEPVVNGLAILANAEKDAEPLQSLARLMGAVAEAAATDFAADLESQDPQRPWRILLFNWAITATRAQDPEQMRTAFAALQRYLPADAPLFFQEGRQQVLQGDYTPEVRETMLAAAEAAGHGLH</sequence>
<dbReference type="Proteomes" id="UP000005522">
    <property type="component" value="Chromosome"/>
</dbReference>
<reference evidence="1 2" key="1">
    <citation type="journal article" date="2009" name="J. Bacteriol.">
        <title>Draft genome sequence of the extremely acidophilic bacterium Acidithiobacillus caldus ATCC 51756 reveals metabolic versatility in the genus Acidithiobacillus.</title>
        <authorList>
            <person name="Valdes J."/>
            <person name="Quatrini R."/>
            <person name="Hallberg K."/>
            <person name="Dopson M."/>
            <person name="Valenzuela P.D."/>
            <person name="Holmes D.S."/>
        </authorList>
    </citation>
    <scope>NUCLEOTIDE SEQUENCE [LARGE SCALE GENOMIC DNA]</scope>
    <source>
        <strain evidence="2">ATCC 51756 / DSM 8584 / KU</strain>
    </source>
</reference>
<dbReference type="EMBL" id="CP005986">
    <property type="protein sequence ID" value="AIA55803.1"/>
    <property type="molecule type" value="Genomic_DNA"/>
</dbReference>
<gene>
    <name evidence="1" type="ORF">Acaty_c1945</name>
</gene>
<evidence type="ECO:0000313" key="2">
    <source>
        <dbReference type="Proteomes" id="UP000005522"/>
    </source>
</evidence>
<organism evidence="1 2">
    <name type="scientific">Acidithiobacillus caldus (strain ATCC 51756 / DSM 8584 / KU)</name>
    <dbReference type="NCBI Taxonomy" id="637389"/>
    <lineage>
        <taxon>Bacteria</taxon>
        <taxon>Pseudomonadati</taxon>
        <taxon>Pseudomonadota</taxon>
        <taxon>Acidithiobacillia</taxon>
        <taxon>Acidithiobacillales</taxon>
        <taxon>Acidithiobacillaceae</taxon>
        <taxon>Acidithiobacillus</taxon>
    </lineage>
</organism>
<name>A0A059ZWI9_ACICK</name>
<dbReference type="AlphaFoldDB" id="A0A059ZWI9"/>
<dbReference type="KEGG" id="acz:Acaty_c1945"/>
<dbReference type="eggNOG" id="ENOG502Z9EG">
    <property type="taxonomic scope" value="Bacteria"/>
</dbReference>
<protein>
    <submittedName>
        <fullName evidence="1">Uncharacterized protein</fullName>
    </submittedName>
</protein>
<dbReference type="HOGENOM" id="CLU_098253_0_0_6"/>
<accession>A0A059ZWI9</accession>
<proteinExistence type="predicted"/>
<evidence type="ECO:0000313" key="1">
    <source>
        <dbReference type="EMBL" id="AIA55803.1"/>
    </source>
</evidence>
<dbReference type="GeneID" id="92931887"/>